<keyword evidence="3" id="KW-1185">Reference proteome</keyword>
<dbReference type="OrthoDB" id="27683at2759"/>
<dbReference type="Pfam" id="PF18403">
    <property type="entry name" value="Thioredoxin_15"/>
    <property type="match status" value="1"/>
</dbReference>
<dbReference type="Proteomes" id="UP000784294">
    <property type="component" value="Unassembled WGS sequence"/>
</dbReference>
<sequence length="204" mass="22450">MDIDAFEEALKKLRLEDFVPLHSAFSTRVLGLKPGQRALVINGRILGPLGPEESFSTGDFRLAEQITLSGGARSISVLLSRLSKSETGASGHPELSELTYRVHALLKANEETSSDLVTSNGMITYEGISLGENNQRMYFTDLPNHLTGRLQWKPRRAIDQPVFQIMALIDPASQSAQRLSHVLLTLYEALPCSVQIVLNPFGFA</sequence>
<dbReference type="GO" id="GO:0018279">
    <property type="term" value="P:protein N-linked glycosylation via asparagine"/>
    <property type="evidence" value="ECO:0007669"/>
    <property type="project" value="TreeGrafter"/>
</dbReference>
<dbReference type="InterPro" id="IPR040525">
    <property type="entry name" value="UGGT_TRXL_4"/>
</dbReference>
<reference evidence="2" key="1">
    <citation type="submission" date="2018-11" db="EMBL/GenBank/DDBJ databases">
        <authorList>
            <consortium name="Pathogen Informatics"/>
        </authorList>
    </citation>
    <scope>NUCLEOTIDE SEQUENCE</scope>
</reference>
<feature type="domain" description="UDP-glucose:glycoprotein glucosyltransferase thioredoxin-like" evidence="1">
    <location>
        <begin position="1"/>
        <end position="85"/>
    </location>
</feature>
<gene>
    <name evidence="2" type="ORF">PXEA_LOCUS1400</name>
</gene>
<comment type="caution">
    <text evidence="2">The sequence shown here is derived from an EMBL/GenBank/DDBJ whole genome shotgun (WGS) entry which is preliminary data.</text>
</comment>
<name>A0A448WBU1_9PLAT</name>
<protein>
    <recommendedName>
        <fullName evidence="1">UDP-glucose:glycoprotein glucosyltransferase thioredoxin-like domain-containing protein</fullName>
    </recommendedName>
</protein>
<dbReference type="PANTHER" id="PTHR11226">
    <property type="entry name" value="UDP-GLUCOSE GLYCOPROTEIN:GLUCOSYLTRANSFERASE"/>
    <property type="match status" value="1"/>
</dbReference>
<dbReference type="AlphaFoldDB" id="A0A448WBU1"/>
<dbReference type="InterPro" id="IPR009448">
    <property type="entry name" value="UDP-g_GGtrans"/>
</dbReference>
<dbReference type="GO" id="GO:0051082">
    <property type="term" value="F:unfolded protein binding"/>
    <property type="evidence" value="ECO:0007669"/>
    <property type="project" value="TreeGrafter"/>
</dbReference>
<evidence type="ECO:0000313" key="3">
    <source>
        <dbReference type="Proteomes" id="UP000784294"/>
    </source>
</evidence>
<dbReference type="EMBL" id="CAAALY010002844">
    <property type="protein sequence ID" value="VEL07960.1"/>
    <property type="molecule type" value="Genomic_DNA"/>
</dbReference>
<dbReference type="GO" id="GO:0036503">
    <property type="term" value="P:ERAD pathway"/>
    <property type="evidence" value="ECO:0007669"/>
    <property type="project" value="TreeGrafter"/>
</dbReference>
<evidence type="ECO:0000259" key="1">
    <source>
        <dbReference type="Pfam" id="PF18403"/>
    </source>
</evidence>
<organism evidence="2 3">
    <name type="scientific">Protopolystoma xenopodis</name>
    <dbReference type="NCBI Taxonomy" id="117903"/>
    <lineage>
        <taxon>Eukaryota</taxon>
        <taxon>Metazoa</taxon>
        <taxon>Spiralia</taxon>
        <taxon>Lophotrochozoa</taxon>
        <taxon>Platyhelminthes</taxon>
        <taxon>Monogenea</taxon>
        <taxon>Polyopisthocotylea</taxon>
        <taxon>Polystomatidea</taxon>
        <taxon>Polystomatidae</taxon>
        <taxon>Protopolystoma</taxon>
    </lineage>
</organism>
<proteinExistence type="predicted"/>
<evidence type="ECO:0000313" key="2">
    <source>
        <dbReference type="EMBL" id="VEL07960.1"/>
    </source>
</evidence>
<dbReference type="GO" id="GO:0005783">
    <property type="term" value="C:endoplasmic reticulum"/>
    <property type="evidence" value="ECO:0007669"/>
    <property type="project" value="TreeGrafter"/>
</dbReference>
<dbReference type="GO" id="GO:0003980">
    <property type="term" value="F:UDP-glucose:glycoprotein glucosyltransferase activity"/>
    <property type="evidence" value="ECO:0007669"/>
    <property type="project" value="InterPro"/>
</dbReference>
<dbReference type="PANTHER" id="PTHR11226:SF0">
    <property type="entry name" value="UDP-GLUCOSE:GLYCOPROTEIN GLUCOSYLTRANSFERASE"/>
    <property type="match status" value="1"/>
</dbReference>
<accession>A0A448WBU1</accession>